<organism evidence="3 4">
    <name type="scientific">Telluria aromaticivorans</name>
    <dbReference type="NCBI Taxonomy" id="2725995"/>
    <lineage>
        <taxon>Bacteria</taxon>
        <taxon>Pseudomonadati</taxon>
        <taxon>Pseudomonadota</taxon>
        <taxon>Betaproteobacteria</taxon>
        <taxon>Burkholderiales</taxon>
        <taxon>Oxalobacteraceae</taxon>
        <taxon>Telluria group</taxon>
        <taxon>Telluria</taxon>
    </lineage>
</organism>
<keyword evidence="1" id="KW-0812">Transmembrane</keyword>
<sequence length="386" mass="42287">MPRKTSLLQGWRSLWELRPDYDVPLATRLFLASFVAVALALGLMSFVAIFGRVDRPGWWWASLLPNVGICLCIVHTLFGVLRLAPRWLPGLLVERMADVRDIRAGMALSALALGAIILGMTIGFTIVPILVGFDLGGMFISLPAALTKFAVFLLFVMGVNWAWWRSRLRQQQLQREANEARLRLLQGQIEPHLLFNTLANIQSLMDADPPRAKRMLETFSGYLRAGLSQLRQTDSSLASELEMVHSYLSLLQIRMEERLRFRIEASPEARAARMPTLMLQPLVENAIHHGLEPTLDGGTVVVSAEVRGGRLVVKVADDGIGLDTPSRRLRPGAGMALANLRSRLHTQYGAGASLVLQAGTAGTEAVLELPYRGDESGAPVAAAVAA</sequence>
<dbReference type="InterPro" id="IPR036890">
    <property type="entry name" value="HATPase_C_sf"/>
</dbReference>
<dbReference type="PANTHER" id="PTHR34220:SF9">
    <property type="entry name" value="SIGNAL TRANSDUCTION HISTIDINE KINASE INTERNAL REGION DOMAIN-CONTAINING PROTEIN"/>
    <property type="match status" value="1"/>
</dbReference>
<dbReference type="Pfam" id="PF02518">
    <property type="entry name" value="HATPase_c"/>
    <property type="match status" value="1"/>
</dbReference>
<dbReference type="GO" id="GO:0000155">
    <property type="term" value="F:phosphorelay sensor kinase activity"/>
    <property type="evidence" value="ECO:0007669"/>
    <property type="project" value="InterPro"/>
</dbReference>
<dbReference type="AlphaFoldDB" id="A0A7Y2JZI0"/>
<comment type="caution">
    <text evidence="3">The sequence shown here is derived from an EMBL/GenBank/DDBJ whole genome shotgun (WGS) entry which is preliminary data.</text>
</comment>
<feature type="transmembrane region" description="Helical" evidence="1">
    <location>
        <begin position="57"/>
        <end position="84"/>
    </location>
</feature>
<dbReference type="InterPro" id="IPR050640">
    <property type="entry name" value="Bact_2-comp_sensor_kinase"/>
</dbReference>
<evidence type="ECO:0000313" key="4">
    <source>
        <dbReference type="Proteomes" id="UP000533905"/>
    </source>
</evidence>
<dbReference type="EMBL" id="JABAIV010000002">
    <property type="protein sequence ID" value="NNG22624.1"/>
    <property type="molecule type" value="Genomic_DNA"/>
</dbReference>
<feature type="transmembrane region" description="Helical" evidence="1">
    <location>
        <begin position="29"/>
        <end position="51"/>
    </location>
</feature>
<protein>
    <submittedName>
        <fullName evidence="3">Histidine kinase</fullName>
    </submittedName>
</protein>
<keyword evidence="1" id="KW-0472">Membrane</keyword>
<feature type="domain" description="Histidine kinase/HSP90-like ATPase" evidence="2">
    <location>
        <begin position="274"/>
        <end position="373"/>
    </location>
</feature>
<keyword evidence="3" id="KW-0418">Kinase</keyword>
<dbReference type="SMART" id="SM00387">
    <property type="entry name" value="HATPase_c"/>
    <property type="match status" value="1"/>
</dbReference>
<evidence type="ECO:0000256" key="1">
    <source>
        <dbReference type="SAM" id="Phobius"/>
    </source>
</evidence>
<keyword evidence="1" id="KW-1133">Transmembrane helix</keyword>
<dbReference type="Pfam" id="PF06580">
    <property type="entry name" value="His_kinase"/>
    <property type="match status" value="1"/>
</dbReference>
<proteinExistence type="predicted"/>
<evidence type="ECO:0000259" key="2">
    <source>
        <dbReference type="SMART" id="SM00387"/>
    </source>
</evidence>
<keyword evidence="4" id="KW-1185">Reference proteome</keyword>
<accession>A0A7Y2JZI0</accession>
<evidence type="ECO:0000313" key="3">
    <source>
        <dbReference type="EMBL" id="NNG22624.1"/>
    </source>
</evidence>
<feature type="transmembrane region" description="Helical" evidence="1">
    <location>
        <begin position="139"/>
        <end position="164"/>
    </location>
</feature>
<gene>
    <name evidence="3" type="ORF">HGB41_06360</name>
</gene>
<dbReference type="GO" id="GO:0016020">
    <property type="term" value="C:membrane"/>
    <property type="evidence" value="ECO:0007669"/>
    <property type="project" value="InterPro"/>
</dbReference>
<dbReference type="InterPro" id="IPR003594">
    <property type="entry name" value="HATPase_dom"/>
</dbReference>
<dbReference type="Gene3D" id="3.30.565.10">
    <property type="entry name" value="Histidine kinase-like ATPase, C-terminal domain"/>
    <property type="match status" value="1"/>
</dbReference>
<dbReference type="PANTHER" id="PTHR34220">
    <property type="entry name" value="SENSOR HISTIDINE KINASE YPDA"/>
    <property type="match status" value="1"/>
</dbReference>
<dbReference type="SUPFAM" id="SSF55874">
    <property type="entry name" value="ATPase domain of HSP90 chaperone/DNA topoisomerase II/histidine kinase"/>
    <property type="match status" value="1"/>
</dbReference>
<reference evidence="3 4" key="1">
    <citation type="submission" date="2020-04" db="EMBL/GenBank/DDBJ databases">
        <title>Massilia sp. nov., a cold adapted bacteria isolated from Arctic soil.</title>
        <authorList>
            <person name="Son J."/>
            <person name="Ka J.-O."/>
        </authorList>
    </citation>
    <scope>NUCLEOTIDE SEQUENCE [LARGE SCALE GENOMIC DNA]</scope>
    <source>
        <strain evidence="3 4">ML15P13</strain>
    </source>
</reference>
<dbReference type="RefSeq" id="WP_171082352.1">
    <property type="nucleotide sequence ID" value="NZ_JABAIV010000002.1"/>
</dbReference>
<feature type="transmembrane region" description="Helical" evidence="1">
    <location>
        <begin position="105"/>
        <end position="133"/>
    </location>
</feature>
<keyword evidence="3" id="KW-0808">Transferase</keyword>
<dbReference type="InterPro" id="IPR010559">
    <property type="entry name" value="Sig_transdc_His_kin_internal"/>
</dbReference>
<name>A0A7Y2JZI0_9BURK</name>
<dbReference type="Proteomes" id="UP000533905">
    <property type="component" value="Unassembled WGS sequence"/>
</dbReference>